<dbReference type="OrthoDB" id="9049620at2759"/>
<dbReference type="EMBL" id="CDMY01000283">
    <property type="protein sequence ID" value="CEL99546.1"/>
    <property type="molecule type" value="Genomic_DNA"/>
</dbReference>
<keyword evidence="8" id="KW-1185">Reference proteome</keyword>
<dbReference type="STRING" id="1169540.A0A0G4EPQ7"/>
<dbReference type="Proteomes" id="UP000041254">
    <property type="component" value="Unassembled WGS sequence"/>
</dbReference>
<dbReference type="PANTHER" id="PTHR14134:SF2">
    <property type="entry name" value="E3 UBIQUITIN-PROTEIN LIGASE RAD18"/>
    <property type="match status" value="1"/>
</dbReference>
<proteinExistence type="predicted"/>
<dbReference type="VEuPathDB" id="CryptoDB:Vbra_12614"/>
<dbReference type="PANTHER" id="PTHR14134">
    <property type="entry name" value="E3 UBIQUITIN-PROTEIN LIGASE RAD18"/>
    <property type="match status" value="1"/>
</dbReference>
<dbReference type="InterPro" id="IPR001841">
    <property type="entry name" value="Znf_RING"/>
</dbReference>
<evidence type="ECO:0000313" key="8">
    <source>
        <dbReference type="Proteomes" id="UP000041254"/>
    </source>
</evidence>
<evidence type="ECO:0000256" key="4">
    <source>
        <dbReference type="PROSITE-ProRule" id="PRU00175"/>
    </source>
</evidence>
<keyword evidence="3" id="KW-0862">Zinc</keyword>
<name>A0A0G4EPQ7_VITBC</name>
<feature type="domain" description="RING-type" evidence="6">
    <location>
        <begin position="17"/>
        <end position="56"/>
    </location>
</feature>
<feature type="compositionally biased region" description="Pro residues" evidence="5">
    <location>
        <begin position="289"/>
        <end position="305"/>
    </location>
</feature>
<sequence>MSTPIALWKQLEQQLRCQICQQYMEAPVSLKCGHVFCSLCIRRTIVNGSAKCPFCQQPAKTSDLRPSPSQHSLIELIRNAADGKFRKLVRSKLKASSRAEMDQQKTPKYRNNVVPRKRSGTITGMLGLGQPTSAAASSGDRGGEITSHKTGVTYGGKNNTAIVDMLRQEGLPVEKGKAADVRDIHVARHEEFCLRWDATVDAIKCGGQVKKTKADLVKEVMDWERRHKQASSSPTAGAAAAAAASSDLPPELQQQARMTPQELMAQLRKRMGRQKQEGQPEPEADKEMPPPPVGPPPAPPPPPHPQPKKRSHNEMVLEDDSTGLPGASQPAAAAAAAAAPAAAGGASSSGFAQDFGALLGDSHRHPQHPQQPPEKRPRTGGIDLSKVVDLTGDDEIKINAMSRRGRVVAPWHAIMGGGGRGHKKGRGR</sequence>
<dbReference type="GO" id="GO:0008270">
    <property type="term" value="F:zinc ion binding"/>
    <property type="evidence" value="ECO:0007669"/>
    <property type="project" value="UniProtKB-KW"/>
</dbReference>
<dbReference type="InterPro" id="IPR013083">
    <property type="entry name" value="Znf_RING/FYVE/PHD"/>
</dbReference>
<dbReference type="InParanoid" id="A0A0G4EPQ7"/>
<dbReference type="InterPro" id="IPR039577">
    <property type="entry name" value="Rad18"/>
</dbReference>
<feature type="compositionally biased region" description="Basic and acidic residues" evidence="5">
    <location>
        <begin position="274"/>
        <end position="288"/>
    </location>
</feature>
<feature type="compositionally biased region" description="Low complexity" evidence="5">
    <location>
        <begin position="326"/>
        <end position="357"/>
    </location>
</feature>
<dbReference type="Gene3D" id="3.30.40.10">
    <property type="entry name" value="Zinc/RING finger domain, C3HC4 (zinc finger)"/>
    <property type="match status" value="1"/>
</dbReference>
<feature type="compositionally biased region" description="Low complexity" evidence="5">
    <location>
        <begin position="230"/>
        <end position="246"/>
    </location>
</feature>
<dbReference type="PROSITE" id="PS00518">
    <property type="entry name" value="ZF_RING_1"/>
    <property type="match status" value="1"/>
</dbReference>
<gene>
    <name evidence="7" type="ORF">Vbra_12614</name>
</gene>
<evidence type="ECO:0000256" key="2">
    <source>
        <dbReference type="ARBA" id="ARBA00022771"/>
    </source>
</evidence>
<evidence type="ECO:0000256" key="1">
    <source>
        <dbReference type="ARBA" id="ARBA00022723"/>
    </source>
</evidence>
<evidence type="ECO:0000256" key="3">
    <source>
        <dbReference type="ARBA" id="ARBA00022833"/>
    </source>
</evidence>
<keyword evidence="2 4" id="KW-0863">Zinc-finger</keyword>
<keyword evidence="1" id="KW-0479">Metal-binding</keyword>
<dbReference type="SUPFAM" id="SSF57850">
    <property type="entry name" value="RING/U-box"/>
    <property type="match status" value="1"/>
</dbReference>
<dbReference type="GO" id="GO:0003697">
    <property type="term" value="F:single-stranded DNA binding"/>
    <property type="evidence" value="ECO:0007669"/>
    <property type="project" value="InterPro"/>
</dbReference>
<dbReference type="GO" id="GO:0097505">
    <property type="term" value="C:Rad6-Rad18 complex"/>
    <property type="evidence" value="ECO:0007669"/>
    <property type="project" value="TreeGrafter"/>
</dbReference>
<dbReference type="AlphaFoldDB" id="A0A0G4EPQ7"/>
<dbReference type="PROSITE" id="PS50089">
    <property type="entry name" value="ZF_RING_2"/>
    <property type="match status" value="1"/>
</dbReference>
<evidence type="ECO:0000259" key="6">
    <source>
        <dbReference type="PROSITE" id="PS50089"/>
    </source>
</evidence>
<dbReference type="SMART" id="SM00184">
    <property type="entry name" value="RING"/>
    <property type="match status" value="1"/>
</dbReference>
<evidence type="ECO:0000313" key="7">
    <source>
        <dbReference type="EMBL" id="CEL99546.1"/>
    </source>
</evidence>
<dbReference type="GO" id="GO:0006513">
    <property type="term" value="P:protein monoubiquitination"/>
    <property type="evidence" value="ECO:0007669"/>
    <property type="project" value="InterPro"/>
</dbReference>
<feature type="region of interest" description="Disordered" evidence="5">
    <location>
        <begin position="268"/>
        <end position="387"/>
    </location>
</feature>
<dbReference type="GO" id="GO:0006301">
    <property type="term" value="P:DNA damage tolerance"/>
    <property type="evidence" value="ECO:0007669"/>
    <property type="project" value="InterPro"/>
</dbReference>
<protein>
    <recommendedName>
        <fullName evidence="6">RING-type domain-containing protein</fullName>
    </recommendedName>
</protein>
<reference evidence="7 8" key="1">
    <citation type="submission" date="2014-11" db="EMBL/GenBank/DDBJ databases">
        <authorList>
            <person name="Zhu J."/>
            <person name="Qi W."/>
            <person name="Song R."/>
        </authorList>
    </citation>
    <scope>NUCLEOTIDE SEQUENCE [LARGE SCALE GENOMIC DNA]</scope>
</reference>
<organism evidence="7 8">
    <name type="scientific">Vitrella brassicaformis (strain CCMP3155)</name>
    <dbReference type="NCBI Taxonomy" id="1169540"/>
    <lineage>
        <taxon>Eukaryota</taxon>
        <taxon>Sar</taxon>
        <taxon>Alveolata</taxon>
        <taxon>Colpodellida</taxon>
        <taxon>Vitrellaceae</taxon>
        <taxon>Vitrella</taxon>
    </lineage>
</organism>
<dbReference type="InterPro" id="IPR017907">
    <property type="entry name" value="Znf_RING_CS"/>
</dbReference>
<dbReference type="GO" id="GO:0061630">
    <property type="term" value="F:ubiquitin protein ligase activity"/>
    <property type="evidence" value="ECO:0007669"/>
    <property type="project" value="InterPro"/>
</dbReference>
<evidence type="ECO:0000256" key="5">
    <source>
        <dbReference type="SAM" id="MobiDB-lite"/>
    </source>
</evidence>
<dbReference type="GO" id="GO:0005634">
    <property type="term" value="C:nucleus"/>
    <property type="evidence" value="ECO:0007669"/>
    <property type="project" value="TreeGrafter"/>
</dbReference>
<dbReference type="Pfam" id="PF00097">
    <property type="entry name" value="zf-C3HC4"/>
    <property type="match status" value="1"/>
</dbReference>
<feature type="region of interest" description="Disordered" evidence="5">
    <location>
        <begin position="121"/>
        <end position="152"/>
    </location>
</feature>
<accession>A0A0G4EPQ7</accession>
<feature type="region of interest" description="Disordered" evidence="5">
    <location>
        <begin position="225"/>
        <end position="252"/>
    </location>
</feature>
<dbReference type="InterPro" id="IPR018957">
    <property type="entry name" value="Znf_C3HC4_RING-type"/>
</dbReference>